<evidence type="ECO:0000313" key="2">
    <source>
        <dbReference type="Proteomes" id="UP001161389"/>
    </source>
</evidence>
<keyword evidence="2" id="KW-1185">Reference proteome</keyword>
<proteinExistence type="predicted"/>
<dbReference type="Proteomes" id="UP001161389">
    <property type="component" value="Unassembled WGS sequence"/>
</dbReference>
<gene>
    <name evidence="1" type="ORF">GCM10007876_21240</name>
</gene>
<evidence type="ECO:0000313" key="1">
    <source>
        <dbReference type="EMBL" id="GLQ31645.1"/>
    </source>
</evidence>
<sequence length="110" mass="12507">MKKEISRNPSFTPSPKLRNFLSNSELGVTRSLNELFDRYSMMIELDAIRLTESERFALAEHLQGVLMDVIAIQSVPQDVIETECDSLIEKMQGATFGQVLATLVRYELIK</sequence>
<protein>
    <submittedName>
        <fullName evidence="1">Uncharacterized protein</fullName>
    </submittedName>
</protein>
<organism evidence="1 2">
    <name type="scientific">Litoribrevibacter albus</name>
    <dbReference type="NCBI Taxonomy" id="1473156"/>
    <lineage>
        <taxon>Bacteria</taxon>
        <taxon>Pseudomonadati</taxon>
        <taxon>Pseudomonadota</taxon>
        <taxon>Gammaproteobacteria</taxon>
        <taxon>Oceanospirillales</taxon>
        <taxon>Oceanospirillaceae</taxon>
        <taxon>Litoribrevibacter</taxon>
    </lineage>
</organism>
<comment type="caution">
    <text evidence="1">The sequence shown here is derived from an EMBL/GenBank/DDBJ whole genome shotgun (WGS) entry which is preliminary data.</text>
</comment>
<name>A0AA37W6K4_9GAMM</name>
<dbReference type="AlphaFoldDB" id="A0AA37W6K4"/>
<dbReference type="RefSeq" id="WP_284381328.1">
    <property type="nucleotide sequence ID" value="NZ_BSNM01000014.1"/>
</dbReference>
<dbReference type="EMBL" id="BSNM01000014">
    <property type="protein sequence ID" value="GLQ31645.1"/>
    <property type="molecule type" value="Genomic_DNA"/>
</dbReference>
<reference evidence="1" key="2">
    <citation type="submission" date="2023-01" db="EMBL/GenBank/DDBJ databases">
        <title>Draft genome sequence of Litoribrevibacter albus strain NBRC 110071.</title>
        <authorList>
            <person name="Sun Q."/>
            <person name="Mori K."/>
        </authorList>
    </citation>
    <scope>NUCLEOTIDE SEQUENCE</scope>
    <source>
        <strain evidence="1">NBRC 110071</strain>
    </source>
</reference>
<reference evidence="1" key="1">
    <citation type="journal article" date="2014" name="Int. J. Syst. Evol. Microbiol.">
        <title>Complete genome sequence of Corynebacterium casei LMG S-19264T (=DSM 44701T), isolated from a smear-ripened cheese.</title>
        <authorList>
            <consortium name="US DOE Joint Genome Institute (JGI-PGF)"/>
            <person name="Walter F."/>
            <person name="Albersmeier A."/>
            <person name="Kalinowski J."/>
            <person name="Ruckert C."/>
        </authorList>
    </citation>
    <scope>NUCLEOTIDE SEQUENCE</scope>
    <source>
        <strain evidence="1">NBRC 110071</strain>
    </source>
</reference>
<accession>A0AA37W6K4</accession>